<gene>
    <name evidence="3" type="ORF">FHS13_001467</name>
</gene>
<reference evidence="3 4" key="1">
    <citation type="submission" date="2020-08" db="EMBL/GenBank/DDBJ databases">
        <title>Genomic Encyclopedia of Type Strains, Phase III (KMG-III): the genomes of soil and plant-associated and newly described type strains.</title>
        <authorList>
            <person name="Whitman W."/>
        </authorList>
    </citation>
    <scope>NUCLEOTIDE SEQUENCE [LARGE SCALE GENOMIC DNA]</scope>
    <source>
        <strain evidence="3 4">CECT 8712</strain>
    </source>
</reference>
<dbReference type="Pfam" id="PF03235">
    <property type="entry name" value="GmrSD_N"/>
    <property type="match status" value="1"/>
</dbReference>
<feature type="domain" description="GmrSD restriction endonucleases N-terminal" evidence="2">
    <location>
        <begin position="5"/>
        <end position="211"/>
    </location>
</feature>
<proteinExistence type="predicted"/>
<dbReference type="EMBL" id="JACHJO010000004">
    <property type="protein sequence ID" value="MBB6119518.1"/>
    <property type="molecule type" value="Genomic_DNA"/>
</dbReference>
<dbReference type="PANTHER" id="PTHR37292">
    <property type="entry name" value="VNG6097C"/>
    <property type="match status" value="1"/>
</dbReference>
<dbReference type="Proteomes" id="UP000536604">
    <property type="component" value="Unassembled WGS sequence"/>
</dbReference>
<dbReference type="PANTHER" id="PTHR37292:SF2">
    <property type="entry name" value="DUF262 DOMAIN-CONTAINING PROTEIN"/>
    <property type="match status" value="1"/>
</dbReference>
<dbReference type="AlphaFoldDB" id="A0A841ITK5"/>
<dbReference type="InterPro" id="IPR004919">
    <property type="entry name" value="GmrSD_N"/>
</dbReference>
<keyword evidence="4" id="KW-1185">Reference proteome</keyword>
<protein>
    <recommendedName>
        <fullName evidence="2">GmrSD restriction endonucleases N-terminal domain-containing protein</fullName>
    </recommendedName>
</protein>
<evidence type="ECO:0000259" key="2">
    <source>
        <dbReference type="Pfam" id="PF03235"/>
    </source>
</evidence>
<evidence type="ECO:0000313" key="3">
    <source>
        <dbReference type="EMBL" id="MBB6119518.1"/>
    </source>
</evidence>
<name>A0A841ITK5_9ACTN</name>
<feature type="region of interest" description="Disordered" evidence="1">
    <location>
        <begin position="633"/>
        <end position="657"/>
    </location>
</feature>
<evidence type="ECO:0000256" key="1">
    <source>
        <dbReference type="SAM" id="MobiDB-lite"/>
    </source>
</evidence>
<comment type="caution">
    <text evidence="3">The sequence shown here is derived from an EMBL/GenBank/DDBJ whole genome shotgun (WGS) entry which is preliminary data.</text>
</comment>
<evidence type="ECO:0000313" key="4">
    <source>
        <dbReference type="Proteomes" id="UP000536604"/>
    </source>
</evidence>
<organism evidence="3 4">
    <name type="scientific">Nocardiopsis algeriensis</name>
    <dbReference type="NCBI Taxonomy" id="1478215"/>
    <lineage>
        <taxon>Bacteria</taxon>
        <taxon>Bacillati</taxon>
        <taxon>Actinomycetota</taxon>
        <taxon>Actinomycetes</taxon>
        <taxon>Streptosporangiales</taxon>
        <taxon>Nocardiopsidaceae</taxon>
        <taxon>Nocardiopsis</taxon>
    </lineage>
</organism>
<dbReference type="RefSeq" id="WP_184289549.1">
    <property type="nucleotide sequence ID" value="NZ_JACHJO010000004.1"/>
</dbReference>
<accession>A0A841ITK5</accession>
<sequence length="758" mass="83960">MAKLSQILDQVDSETILLPEFQRGYVWNRDQVRGLLRSMYLGHPVGSLLLWETADPAVSARGSSAGAGTYQMLLDGQQRITSLYGVIKGKPPKFFDGDAKAFTGLYFNVDSQEFMFHSPTRMSGEPRWVDVTQLFAKGPARFFARLASEYGEDLAEAYLDRMNRLHQITEREFQQEKITGADRDVEEVVEIFNRVNSGGTKLSKGDLALAQVCAQWPDARKEMRAAIDRWEKRGYKFNLDWLLRTTMAVATGKARFEQLAKVGAEEFRDALERAVAHTDTFLEAVAGRLGLDHDRVLKSRASLIVAVRLLELNGGEFDDRSHRDKVLYWYMHSALWGRYSAMTESTLQKDFDTVARSGVDGLIATLERSRSGALAVRPHDFEGTQGTRFYPLLYLLMRSGSARDLVTGRELTSAALESGNQLQRQTLFPTALLRGHDAKADAIANFCFLVDGDHLGIGQAAPEEYLGRIEAENPGVLASQWIPADPSLWRVERYRDFLAARREMLAEAAQAFLEGLREGTAPEEEKLSPLTVVAEEAGDPRSVQVRTLVEELREAGYAEPELDTVISDPGSGRVIAEAEAFWAEGLQRGLGKPVVLELDPEQADLPRLQELGYEVFTSVEALSGFVRRSAQEASGTHPVEVPAEPVGSAGEEHGGGDDTEKAFHQAMVSVYERAKEEAGYTPSFFLGMLADLGALGTARKLLAAPAVSDGFSNLWERGRLDLTVEAVVLRPEFAELFTAEELDRARGRLEQFGYAFAG</sequence>